<dbReference type="EMBL" id="BOOU01000044">
    <property type="protein sequence ID" value="GII77972.1"/>
    <property type="molecule type" value="Genomic_DNA"/>
</dbReference>
<dbReference type="RefSeq" id="WP_203985046.1">
    <property type="nucleotide sequence ID" value="NZ_BOOU01000044.1"/>
</dbReference>
<sequence length="204" mass="20861">MATTAERGRQVRQRLLRAAAELIAERGWTAVSTRMAAERAGVAAGLVHYHFGSVQALLGEAALGVIRAVAADAGPALRRARGPGELVDLLLAALDGFSGTDPVSLLFTETYLAATRDPVLRAALAEVTGAARAEIAARLAEFGVAAPHRAAATLTAAVDGVMLHRALDPDLTAANVAPVLRAMLQGAGRTGSAPQTDSRAGGRG</sequence>
<evidence type="ECO:0000313" key="6">
    <source>
        <dbReference type="EMBL" id="GII77972.1"/>
    </source>
</evidence>
<dbReference type="GO" id="GO:0003700">
    <property type="term" value="F:DNA-binding transcription factor activity"/>
    <property type="evidence" value="ECO:0007669"/>
    <property type="project" value="TreeGrafter"/>
</dbReference>
<feature type="domain" description="HTH tetR-type" evidence="5">
    <location>
        <begin position="9"/>
        <end position="69"/>
    </location>
</feature>
<dbReference type="Pfam" id="PF17940">
    <property type="entry name" value="TetR_C_31"/>
    <property type="match status" value="1"/>
</dbReference>
<dbReference type="InterPro" id="IPR050109">
    <property type="entry name" value="HTH-type_TetR-like_transc_reg"/>
</dbReference>
<reference evidence="6" key="1">
    <citation type="submission" date="2021-01" db="EMBL/GenBank/DDBJ databases">
        <title>Whole genome shotgun sequence of Sphaerisporangium rufum NBRC 109079.</title>
        <authorList>
            <person name="Komaki H."/>
            <person name="Tamura T."/>
        </authorList>
    </citation>
    <scope>NUCLEOTIDE SEQUENCE</scope>
    <source>
        <strain evidence="6">NBRC 109079</strain>
    </source>
</reference>
<dbReference type="PROSITE" id="PS50977">
    <property type="entry name" value="HTH_TETR_2"/>
    <property type="match status" value="1"/>
</dbReference>
<keyword evidence="3" id="KW-0804">Transcription</keyword>
<proteinExistence type="predicted"/>
<organism evidence="6 7">
    <name type="scientific">Sphaerisporangium rufum</name>
    <dbReference type="NCBI Taxonomy" id="1381558"/>
    <lineage>
        <taxon>Bacteria</taxon>
        <taxon>Bacillati</taxon>
        <taxon>Actinomycetota</taxon>
        <taxon>Actinomycetes</taxon>
        <taxon>Streptosporangiales</taxon>
        <taxon>Streptosporangiaceae</taxon>
        <taxon>Sphaerisporangium</taxon>
    </lineage>
</organism>
<feature type="DNA-binding region" description="H-T-H motif" evidence="4">
    <location>
        <begin position="32"/>
        <end position="51"/>
    </location>
</feature>
<protein>
    <submittedName>
        <fullName evidence="6">TetR family transcriptional regulator</fullName>
    </submittedName>
</protein>
<dbReference type="Pfam" id="PF00440">
    <property type="entry name" value="TetR_N"/>
    <property type="match status" value="1"/>
</dbReference>
<dbReference type="PANTHER" id="PTHR30055:SF234">
    <property type="entry name" value="HTH-TYPE TRANSCRIPTIONAL REGULATOR BETI"/>
    <property type="match status" value="1"/>
</dbReference>
<accession>A0A919R1J4</accession>
<dbReference type="SUPFAM" id="SSF48498">
    <property type="entry name" value="Tetracyclin repressor-like, C-terminal domain"/>
    <property type="match status" value="1"/>
</dbReference>
<comment type="caution">
    <text evidence="6">The sequence shown here is derived from an EMBL/GenBank/DDBJ whole genome shotgun (WGS) entry which is preliminary data.</text>
</comment>
<dbReference type="Gene3D" id="1.10.357.10">
    <property type="entry name" value="Tetracycline Repressor, domain 2"/>
    <property type="match status" value="1"/>
</dbReference>
<dbReference type="InterPro" id="IPR009057">
    <property type="entry name" value="Homeodomain-like_sf"/>
</dbReference>
<evidence type="ECO:0000313" key="7">
    <source>
        <dbReference type="Proteomes" id="UP000655287"/>
    </source>
</evidence>
<dbReference type="GO" id="GO:0000976">
    <property type="term" value="F:transcription cis-regulatory region binding"/>
    <property type="evidence" value="ECO:0007669"/>
    <property type="project" value="TreeGrafter"/>
</dbReference>
<gene>
    <name evidence="6" type="ORF">Sru01_29540</name>
</gene>
<dbReference type="SUPFAM" id="SSF46689">
    <property type="entry name" value="Homeodomain-like"/>
    <property type="match status" value="1"/>
</dbReference>
<evidence type="ECO:0000259" key="5">
    <source>
        <dbReference type="PROSITE" id="PS50977"/>
    </source>
</evidence>
<keyword evidence="1" id="KW-0805">Transcription regulation</keyword>
<evidence type="ECO:0000256" key="1">
    <source>
        <dbReference type="ARBA" id="ARBA00023015"/>
    </source>
</evidence>
<keyword evidence="2 4" id="KW-0238">DNA-binding</keyword>
<dbReference type="InterPro" id="IPR036271">
    <property type="entry name" value="Tet_transcr_reg_TetR-rel_C_sf"/>
</dbReference>
<evidence type="ECO:0000256" key="3">
    <source>
        <dbReference type="ARBA" id="ARBA00023163"/>
    </source>
</evidence>
<evidence type="ECO:0000256" key="4">
    <source>
        <dbReference type="PROSITE-ProRule" id="PRU00335"/>
    </source>
</evidence>
<dbReference type="PRINTS" id="PR00455">
    <property type="entry name" value="HTHTETR"/>
</dbReference>
<dbReference type="InterPro" id="IPR001647">
    <property type="entry name" value="HTH_TetR"/>
</dbReference>
<keyword evidence="7" id="KW-1185">Reference proteome</keyword>
<dbReference type="Proteomes" id="UP000655287">
    <property type="component" value="Unassembled WGS sequence"/>
</dbReference>
<evidence type="ECO:0000256" key="2">
    <source>
        <dbReference type="ARBA" id="ARBA00023125"/>
    </source>
</evidence>
<dbReference type="PANTHER" id="PTHR30055">
    <property type="entry name" value="HTH-TYPE TRANSCRIPTIONAL REGULATOR RUTR"/>
    <property type="match status" value="1"/>
</dbReference>
<dbReference type="InterPro" id="IPR041583">
    <property type="entry name" value="TetR_C_31"/>
</dbReference>
<dbReference type="AlphaFoldDB" id="A0A919R1J4"/>
<name>A0A919R1J4_9ACTN</name>